<feature type="chain" id="PRO_5019416858" evidence="1">
    <location>
        <begin position="30"/>
        <end position="203"/>
    </location>
</feature>
<dbReference type="EMBL" id="QWEY01000011">
    <property type="protein sequence ID" value="RGP35971.1"/>
    <property type="molecule type" value="Genomic_DNA"/>
</dbReference>
<evidence type="ECO:0000256" key="1">
    <source>
        <dbReference type="SAM" id="SignalP"/>
    </source>
</evidence>
<protein>
    <submittedName>
        <fullName evidence="3">Phage tail protein</fullName>
    </submittedName>
</protein>
<dbReference type="Proteomes" id="UP000284547">
    <property type="component" value="Unassembled WGS sequence"/>
</dbReference>
<dbReference type="Gene3D" id="3.90.1340.10">
    <property type="entry name" value="Phage tail collar domain"/>
    <property type="match status" value="1"/>
</dbReference>
<evidence type="ECO:0000313" key="3">
    <source>
        <dbReference type="EMBL" id="RGP35971.1"/>
    </source>
</evidence>
<dbReference type="OrthoDB" id="9810174at2"/>
<dbReference type="SUPFAM" id="SSF88874">
    <property type="entry name" value="Receptor-binding domain of short tail fibre protein gp12"/>
    <property type="match status" value="1"/>
</dbReference>
<sequence length="203" mass="21018">MTHSPKATVLALNAIALSLVISAVPQRAAAGDLPFIGEILRVPYNFCPTGTFDANGQLVSINNYIALYALIGTTYGGDGQVSFAVPDLRGRAPIGTSNSVVFLGQKSGQEQVTLNASQMAAHSHTVNATNADGNLPGPGNKLLAAAPPGGVGQETIYSDQPATVTMSPTMISPTGGGQAFPTLDPYVVIRYCIVYQGLFPSRP</sequence>
<dbReference type="InterPro" id="IPR037053">
    <property type="entry name" value="Phage_tail_collar_dom_sf"/>
</dbReference>
<reference evidence="3 4" key="1">
    <citation type="submission" date="2018-08" db="EMBL/GenBank/DDBJ databases">
        <title>Flavobacterium tibetense sp. nov., isolated from a wetland YonghuCo on Tibetan Plateau.</title>
        <authorList>
            <person name="Phurbu D."/>
            <person name="Lu H."/>
            <person name="Xing P."/>
        </authorList>
    </citation>
    <scope>NUCLEOTIDE SEQUENCE [LARGE SCALE GENOMIC DNA]</scope>
    <source>
        <strain evidence="3 4">DJC</strain>
    </source>
</reference>
<proteinExistence type="predicted"/>
<name>A0A411YYM1_9RHOB</name>
<dbReference type="RefSeq" id="WP_118155525.1">
    <property type="nucleotide sequence ID" value="NZ_QWEY01000011.1"/>
</dbReference>
<feature type="domain" description="Phage tail collar" evidence="2">
    <location>
        <begin position="37"/>
        <end position="93"/>
    </location>
</feature>
<organism evidence="3 4">
    <name type="scientific">Pseudotabrizicola alkalilacus</name>
    <dbReference type="NCBI Taxonomy" id="2305252"/>
    <lineage>
        <taxon>Bacteria</taxon>
        <taxon>Pseudomonadati</taxon>
        <taxon>Pseudomonadota</taxon>
        <taxon>Alphaproteobacteria</taxon>
        <taxon>Rhodobacterales</taxon>
        <taxon>Paracoccaceae</taxon>
        <taxon>Pseudotabrizicola</taxon>
    </lineage>
</organism>
<keyword evidence="1" id="KW-0732">Signal</keyword>
<keyword evidence="4" id="KW-1185">Reference proteome</keyword>
<feature type="signal peptide" evidence="1">
    <location>
        <begin position="1"/>
        <end position="29"/>
    </location>
</feature>
<dbReference type="InterPro" id="IPR011083">
    <property type="entry name" value="Phage_tail_collar_dom"/>
</dbReference>
<comment type="caution">
    <text evidence="3">The sequence shown here is derived from an EMBL/GenBank/DDBJ whole genome shotgun (WGS) entry which is preliminary data.</text>
</comment>
<dbReference type="AlphaFoldDB" id="A0A411YYM1"/>
<accession>A0A411YYM1</accession>
<evidence type="ECO:0000259" key="2">
    <source>
        <dbReference type="Pfam" id="PF07484"/>
    </source>
</evidence>
<gene>
    <name evidence="3" type="ORF">D1012_17695</name>
</gene>
<evidence type="ECO:0000313" key="4">
    <source>
        <dbReference type="Proteomes" id="UP000284547"/>
    </source>
</evidence>
<dbReference type="Pfam" id="PF07484">
    <property type="entry name" value="Collar"/>
    <property type="match status" value="1"/>
</dbReference>